<keyword evidence="2" id="KW-1185">Reference proteome</keyword>
<reference evidence="2" key="1">
    <citation type="journal article" date="2019" name="Int. J. Syst. Evol. Microbiol.">
        <title>The Global Catalogue of Microorganisms (GCM) 10K type strain sequencing project: providing services to taxonomists for standard genome sequencing and annotation.</title>
        <authorList>
            <consortium name="The Broad Institute Genomics Platform"/>
            <consortium name="The Broad Institute Genome Sequencing Center for Infectious Disease"/>
            <person name="Wu L."/>
            <person name="Ma J."/>
        </authorList>
    </citation>
    <scope>NUCLEOTIDE SEQUENCE [LARGE SCALE GENOMIC DNA]</scope>
    <source>
        <strain evidence="2">CGMCC 4.7106</strain>
    </source>
</reference>
<evidence type="ECO:0000313" key="2">
    <source>
        <dbReference type="Proteomes" id="UP001596096"/>
    </source>
</evidence>
<proteinExistence type="predicted"/>
<gene>
    <name evidence="1" type="ORF">ACFPUY_12610</name>
</gene>
<protein>
    <submittedName>
        <fullName evidence="1">Uncharacterized protein</fullName>
    </submittedName>
</protein>
<sequence length="147" mass="16516">MAADRGADVTGPAVYGAHYRARWRGADYVASPEPHPLELWVRLRSPDPADGFEEVEPGCHVRTVPVAECEALDFVTTVCHWRGERFDVRDERDGLLLLEYLGGSALTARELGLERIERGVYRLWVPREEVNDPQEHAVPLNGEDSPL</sequence>
<dbReference type="RefSeq" id="WP_219543773.1">
    <property type="nucleotide sequence ID" value="NZ_JAHKRN010000005.1"/>
</dbReference>
<organism evidence="1 2">
    <name type="scientific">Nonomuraea harbinensis</name>
    <dbReference type="NCBI Taxonomy" id="1286938"/>
    <lineage>
        <taxon>Bacteria</taxon>
        <taxon>Bacillati</taxon>
        <taxon>Actinomycetota</taxon>
        <taxon>Actinomycetes</taxon>
        <taxon>Streptosporangiales</taxon>
        <taxon>Streptosporangiaceae</taxon>
        <taxon>Nonomuraea</taxon>
    </lineage>
</organism>
<comment type="caution">
    <text evidence="1">The sequence shown here is derived from an EMBL/GenBank/DDBJ whole genome shotgun (WGS) entry which is preliminary data.</text>
</comment>
<dbReference type="Proteomes" id="UP001596096">
    <property type="component" value="Unassembled WGS sequence"/>
</dbReference>
<evidence type="ECO:0000313" key="1">
    <source>
        <dbReference type="EMBL" id="MFC5815932.1"/>
    </source>
</evidence>
<name>A0ABW1BSE5_9ACTN</name>
<dbReference type="EMBL" id="JBHSNW010000005">
    <property type="protein sequence ID" value="MFC5815932.1"/>
    <property type="molecule type" value="Genomic_DNA"/>
</dbReference>
<accession>A0ABW1BSE5</accession>